<dbReference type="RefSeq" id="WP_041111051.1">
    <property type="nucleotide sequence ID" value="NZ_CP004373.1"/>
</dbReference>
<dbReference type="GO" id="GO:0003700">
    <property type="term" value="F:DNA-binding transcription factor activity"/>
    <property type="evidence" value="ECO:0007669"/>
    <property type="project" value="InterPro"/>
</dbReference>
<protein>
    <submittedName>
        <fullName evidence="5">Transcriptional regulator NanR</fullName>
    </submittedName>
</protein>
<keyword evidence="1" id="KW-0805">Transcription regulation</keyword>
<dbReference type="KEGG" id="goy:GLS_c05900"/>
<dbReference type="Pfam" id="PF07729">
    <property type="entry name" value="FCD"/>
    <property type="match status" value="1"/>
</dbReference>
<dbReference type="HOGENOM" id="CLU_017584_9_1_5"/>
<dbReference type="PANTHER" id="PTHR43537:SF53">
    <property type="entry name" value="HTH-TYPE TRANSCRIPTIONAL REPRESSOR NANR"/>
    <property type="match status" value="1"/>
</dbReference>
<dbReference type="SMART" id="SM00895">
    <property type="entry name" value="FCD"/>
    <property type="match status" value="1"/>
</dbReference>
<evidence type="ECO:0000256" key="1">
    <source>
        <dbReference type="ARBA" id="ARBA00023015"/>
    </source>
</evidence>
<dbReference type="Gene3D" id="1.10.10.10">
    <property type="entry name" value="Winged helix-like DNA-binding domain superfamily/Winged helix DNA-binding domain"/>
    <property type="match status" value="1"/>
</dbReference>
<dbReference type="SUPFAM" id="SSF46785">
    <property type="entry name" value="Winged helix' DNA-binding domain"/>
    <property type="match status" value="1"/>
</dbReference>
<evidence type="ECO:0000256" key="3">
    <source>
        <dbReference type="ARBA" id="ARBA00023163"/>
    </source>
</evidence>
<dbReference type="Pfam" id="PF00392">
    <property type="entry name" value="GntR"/>
    <property type="match status" value="1"/>
</dbReference>
<dbReference type="EMBL" id="CP004373">
    <property type="protein sequence ID" value="AHK70505.1"/>
    <property type="molecule type" value="Genomic_DNA"/>
</dbReference>
<dbReference type="Proteomes" id="UP000031656">
    <property type="component" value="Chromosome"/>
</dbReference>
<dbReference type="PRINTS" id="PR00035">
    <property type="entry name" value="HTHGNTR"/>
</dbReference>
<evidence type="ECO:0000313" key="6">
    <source>
        <dbReference type="Proteomes" id="UP000031656"/>
    </source>
</evidence>
<evidence type="ECO:0000256" key="2">
    <source>
        <dbReference type="ARBA" id="ARBA00023125"/>
    </source>
</evidence>
<dbReference type="InterPro" id="IPR000524">
    <property type="entry name" value="Tscrpt_reg_HTH_GntR"/>
</dbReference>
<evidence type="ECO:0000313" key="5">
    <source>
        <dbReference type="EMBL" id="AHK70505.1"/>
    </source>
</evidence>
<name>A0A067Z4I0_GLUOY</name>
<dbReference type="InterPro" id="IPR008920">
    <property type="entry name" value="TF_FadR/GntR_C"/>
</dbReference>
<dbReference type="PROSITE" id="PS50949">
    <property type="entry name" value="HTH_GNTR"/>
    <property type="match status" value="1"/>
</dbReference>
<dbReference type="InterPro" id="IPR011711">
    <property type="entry name" value="GntR_C"/>
</dbReference>
<keyword evidence="2" id="KW-0238">DNA-binding</keyword>
<dbReference type="SUPFAM" id="SSF48008">
    <property type="entry name" value="GntR ligand-binding domain-like"/>
    <property type="match status" value="1"/>
</dbReference>
<dbReference type="SMART" id="SM00345">
    <property type="entry name" value="HTH_GNTR"/>
    <property type="match status" value="1"/>
</dbReference>
<dbReference type="NCBIfam" id="NF003011">
    <property type="entry name" value="PRK03837.1"/>
    <property type="match status" value="1"/>
</dbReference>
<dbReference type="InterPro" id="IPR036390">
    <property type="entry name" value="WH_DNA-bd_sf"/>
</dbReference>
<keyword evidence="3" id="KW-0804">Transcription</keyword>
<dbReference type="GeneID" id="56904819"/>
<dbReference type="Gene3D" id="1.20.120.530">
    <property type="entry name" value="GntR ligand-binding domain-like"/>
    <property type="match status" value="1"/>
</dbReference>
<dbReference type="GO" id="GO:0003677">
    <property type="term" value="F:DNA binding"/>
    <property type="evidence" value="ECO:0007669"/>
    <property type="project" value="UniProtKB-KW"/>
</dbReference>
<reference evidence="5 6" key="1">
    <citation type="journal article" date="2015" name="Appl. Microbiol. Biotechnol.">
        <title>The consequence of an additional NADH dehydrogenase paralog on the growth of Gluconobacter oxydans DSM3504.</title>
        <authorList>
            <person name="Kostner D."/>
            <person name="Luchterhand B."/>
            <person name="Junker A."/>
            <person name="Volland S."/>
            <person name="Daniel R."/>
            <person name="Buchs J."/>
            <person name="Liebl W."/>
            <person name="Ehrenreich A."/>
        </authorList>
    </citation>
    <scope>NUCLEOTIDE SEQUENCE [LARGE SCALE GENOMIC DNA]</scope>
    <source>
        <strain evidence="5">DSM 3504</strain>
    </source>
</reference>
<feature type="domain" description="HTH gntR-type" evidence="4">
    <location>
        <begin position="8"/>
        <end position="76"/>
    </location>
</feature>
<evidence type="ECO:0000259" key="4">
    <source>
        <dbReference type="PROSITE" id="PS50949"/>
    </source>
</evidence>
<sequence length="235" mass="26761">MEKPIERKKLSDEIFDRLKTKIFDGTLSNDGLVPSERELMAVFGVGRPAIREALQRLEHHGLITIAHGERARIAHPDETSIFRQIDLPTRILLASSETSLQHLIEARKFFERGLIRVAAERATKSDIDSLAAKIADQRATLSDIPQFIQCDMNFHLEIARIAGNPLLYSVAKNMLGWLETFHVEMLHWSGKENVTIVEHEDILEALVQRDPDAAEQAMIRHLDRSADLFVHPHRL</sequence>
<organism evidence="5 6">
    <name type="scientific">Gluconobacter oxydans DSM 3504</name>
    <dbReference type="NCBI Taxonomy" id="1288313"/>
    <lineage>
        <taxon>Bacteria</taxon>
        <taxon>Pseudomonadati</taxon>
        <taxon>Pseudomonadota</taxon>
        <taxon>Alphaproteobacteria</taxon>
        <taxon>Acetobacterales</taxon>
        <taxon>Acetobacteraceae</taxon>
        <taxon>Gluconobacter</taxon>
    </lineage>
</organism>
<dbReference type="PANTHER" id="PTHR43537">
    <property type="entry name" value="TRANSCRIPTIONAL REGULATOR, GNTR FAMILY"/>
    <property type="match status" value="1"/>
</dbReference>
<dbReference type="CDD" id="cd07377">
    <property type="entry name" value="WHTH_GntR"/>
    <property type="match status" value="1"/>
</dbReference>
<accession>A0A067Z4I0</accession>
<dbReference type="AlphaFoldDB" id="A0A067Z4I0"/>
<proteinExistence type="predicted"/>
<gene>
    <name evidence="5" type="primary">nanR</name>
    <name evidence="5" type="ORF">GLS_c05900</name>
</gene>
<dbReference type="InterPro" id="IPR036388">
    <property type="entry name" value="WH-like_DNA-bd_sf"/>
</dbReference>